<dbReference type="PROSITE" id="PS50853">
    <property type="entry name" value="FN3"/>
    <property type="match status" value="2"/>
</dbReference>
<dbReference type="KEGG" id="cqu:CpipJ_CPIJ004317"/>
<protein>
    <submittedName>
        <fullName evidence="15 16">Fasciclin ii</fullName>
    </submittedName>
</protein>
<sequence>MCPWLPSLVRCQKVPSLQILPAASVQRKPVGASLLLTCRPDVPDSALISDLRWSDNRNMTIPPKAAGQSSPPIYTESIASGQALALIFNSLQESMAGVYYCAASYSVTEQLGASVAVETYVAITWKDAPEDQRPILGDDYIVRCEVTANPPATVDWLRNGDPIKSSGRYVIENRGLLIRNVSESDDGLYTCRAAVISTGELAKRVIRVEVQIKPEVQKLPLVLDAVEGQSFSYLCNATGKPVPEFQWIKKSTQQNVVDIDRFSVNALTGQLDISRVEQDDHDTYSCVAKNAAGISESTTKLNVLIRPKILEFMNITVPEDSDAVLACRAFGRPPPEITFRRFGTTEEYSVGLQVSDDRIVLDLDTNAERGETIGSLRIHKVDKTDDGLYDCIARNPGDVAYKVGHITVEYKPNFDNMKSLPPVYTWEQRPANLSCLAQAIPNATIEWRWNDRRVLDLYDINMKVENVGARSDLIIIPREPRYYTSYKCVATNRLGSEEHVMELREARIPDAVGQARPRSVSATSMTFDIIPPAIERGLPITAVSVQYKEEFNPDWNTALNRTWSPDSPYIVEGLRPQTSYSFRFAVRNIVGLGQWAAYVVHSTPKRSEPETPKTLHTPIQEEDEEDDAIVTSPYADHFELRWNVPVDNGEPINFYRVKFCPGSKINGVWTELEGACIEEDIQISTSYEMRDLQADTYYRIELMAHNAIGFSKPAHLLLKTARGIDVVLRVDDRALSSAAVIGIVVGCVLLLLLVIDILCCLIGNLGLLAMMCRRTKRSPSDLMGDEEKLGREDEKQPLNNGPDGDVLKSSSVEFDGRGVQIRSGEIIGKNSAV</sequence>
<feature type="domain" description="Fibronectin type-III" evidence="14">
    <location>
        <begin position="511"/>
        <end position="606"/>
    </location>
</feature>
<dbReference type="PANTHER" id="PTHR11640:SF158">
    <property type="entry name" value="V-SET AND IMMUNOGLOBULIN DOMAIN-CONTAINING PROTEIN 10-LIKE 2"/>
    <property type="match status" value="1"/>
</dbReference>
<dbReference type="VEuPathDB" id="VectorBase:CPIJ004317"/>
<evidence type="ECO:0000256" key="5">
    <source>
        <dbReference type="ARBA" id="ARBA00022889"/>
    </source>
</evidence>
<dbReference type="CDD" id="cd00063">
    <property type="entry name" value="FN3"/>
    <property type="match status" value="2"/>
</dbReference>
<name>B0WB75_CULQU</name>
<dbReference type="FunCoup" id="B0WB75">
    <property type="interactions" value="313"/>
</dbReference>
<dbReference type="Gene3D" id="2.60.40.10">
    <property type="entry name" value="Immunoglobulins"/>
    <property type="match status" value="6"/>
</dbReference>
<keyword evidence="7 12" id="KW-0472">Membrane</keyword>
<keyword evidence="4" id="KW-0677">Repeat</keyword>
<dbReference type="InterPro" id="IPR013783">
    <property type="entry name" value="Ig-like_fold"/>
</dbReference>
<evidence type="ECO:0000256" key="3">
    <source>
        <dbReference type="ARBA" id="ARBA00022729"/>
    </source>
</evidence>
<dbReference type="InterPro" id="IPR051275">
    <property type="entry name" value="Cell_adhesion_signaling"/>
</dbReference>
<feature type="transmembrane region" description="Helical" evidence="12">
    <location>
        <begin position="739"/>
        <end position="768"/>
    </location>
</feature>
<evidence type="ECO:0000256" key="9">
    <source>
        <dbReference type="ARBA" id="ARBA00023180"/>
    </source>
</evidence>
<feature type="domain" description="Ig-like" evidence="13">
    <location>
        <begin position="15"/>
        <end position="118"/>
    </location>
</feature>
<dbReference type="PRINTS" id="PR01838">
    <property type="entry name" value="NCAMFAMILY"/>
</dbReference>
<dbReference type="GO" id="GO:0050839">
    <property type="term" value="F:cell adhesion molecule binding"/>
    <property type="evidence" value="ECO:0007669"/>
    <property type="project" value="TreeGrafter"/>
</dbReference>
<dbReference type="GO" id="GO:0098609">
    <property type="term" value="P:cell-cell adhesion"/>
    <property type="evidence" value="ECO:0007669"/>
    <property type="project" value="TreeGrafter"/>
</dbReference>
<accession>B0WB75</accession>
<dbReference type="PROSITE" id="PS50835">
    <property type="entry name" value="IG_LIKE"/>
    <property type="match status" value="5"/>
</dbReference>
<dbReference type="InterPro" id="IPR003961">
    <property type="entry name" value="FN3_dom"/>
</dbReference>
<dbReference type="Pfam" id="PF00041">
    <property type="entry name" value="fn3"/>
    <property type="match status" value="1"/>
</dbReference>
<feature type="region of interest" description="Disordered" evidence="11">
    <location>
        <begin position="603"/>
        <end position="625"/>
    </location>
</feature>
<dbReference type="InterPro" id="IPR036179">
    <property type="entry name" value="Ig-like_dom_sf"/>
</dbReference>
<dbReference type="HOGENOM" id="CLU_010961_2_0_1"/>
<dbReference type="EnsemblMetazoa" id="CPIJ004317-RA">
    <property type="protein sequence ID" value="CPIJ004317-PA"/>
    <property type="gene ID" value="CPIJ004317"/>
</dbReference>
<dbReference type="EMBL" id="DS231877">
    <property type="protein sequence ID" value="EDS42140.1"/>
    <property type="molecule type" value="Genomic_DNA"/>
</dbReference>
<evidence type="ECO:0000256" key="2">
    <source>
        <dbReference type="ARBA" id="ARBA00022692"/>
    </source>
</evidence>
<organism>
    <name type="scientific">Culex quinquefasciatus</name>
    <name type="common">Southern house mosquito</name>
    <name type="synonym">Culex pungens</name>
    <dbReference type="NCBI Taxonomy" id="7176"/>
    <lineage>
        <taxon>Eukaryota</taxon>
        <taxon>Metazoa</taxon>
        <taxon>Ecdysozoa</taxon>
        <taxon>Arthropoda</taxon>
        <taxon>Hexapoda</taxon>
        <taxon>Insecta</taxon>
        <taxon>Pterygota</taxon>
        <taxon>Neoptera</taxon>
        <taxon>Endopterygota</taxon>
        <taxon>Diptera</taxon>
        <taxon>Nematocera</taxon>
        <taxon>Culicoidea</taxon>
        <taxon>Culicidae</taxon>
        <taxon>Culicinae</taxon>
        <taxon>Culicini</taxon>
        <taxon>Culex</taxon>
        <taxon>Culex</taxon>
    </lineage>
</organism>
<dbReference type="InterPro" id="IPR013098">
    <property type="entry name" value="Ig_I-set"/>
</dbReference>
<evidence type="ECO:0000256" key="6">
    <source>
        <dbReference type="ARBA" id="ARBA00022989"/>
    </source>
</evidence>
<comment type="subcellular location">
    <subcellularLocation>
        <location evidence="1">Membrane</location>
        <topology evidence="1">Single-pass type I membrane protein</topology>
    </subcellularLocation>
</comment>
<dbReference type="InterPro" id="IPR003599">
    <property type="entry name" value="Ig_sub"/>
</dbReference>
<evidence type="ECO:0000313" key="16">
    <source>
        <dbReference type="EnsemblMetazoa" id="CPIJ004317-PA"/>
    </source>
</evidence>
<feature type="domain" description="Ig-like" evidence="13">
    <location>
        <begin position="214"/>
        <end position="302"/>
    </location>
</feature>
<keyword evidence="3" id="KW-0732">Signal</keyword>
<gene>
    <name evidence="16" type="primary">6035842</name>
    <name evidence="15" type="ORF">CpipJ_CPIJ004317</name>
</gene>
<keyword evidence="17" id="KW-1185">Reference proteome</keyword>
<feature type="compositionally biased region" description="Basic and acidic residues" evidence="11">
    <location>
        <begin position="785"/>
        <end position="796"/>
    </location>
</feature>
<evidence type="ECO:0000256" key="4">
    <source>
        <dbReference type="ARBA" id="ARBA00022737"/>
    </source>
</evidence>
<feature type="domain" description="Ig-like" evidence="13">
    <location>
        <begin position="307"/>
        <end position="407"/>
    </location>
</feature>
<reference evidence="15" key="1">
    <citation type="submission" date="2007-03" db="EMBL/GenBank/DDBJ databases">
        <title>Annotation of Culex pipiens quinquefasciatus.</title>
        <authorList>
            <consortium name="The Broad Institute Genome Sequencing Platform"/>
            <person name="Atkinson P.W."/>
            <person name="Hemingway J."/>
            <person name="Christensen B.M."/>
            <person name="Higgs S."/>
            <person name="Kodira C."/>
            <person name="Hannick L."/>
            <person name="Megy K."/>
            <person name="O'Leary S."/>
            <person name="Pearson M."/>
            <person name="Haas B.J."/>
            <person name="Mauceli E."/>
            <person name="Wortman J.R."/>
            <person name="Lee N.H."/>
            <person name="Guigo R."/>
            <person name="Stanke M."/>
            <person name="Alvarado L."/>
            <person name="Amedeo P."/>
            <person name="Antoine C.H."/>
            <person name="Arensburger P."/>
            <person name="Bidwell S.L."/>
            <person name="Crawford M."/>
            <person name="Camaro F."/>
            <person name="Devon K."/>
            <person name="Engels R."/>
            <person name="Hammond M."/>
            <person name="Howarth C."/>
            <person name="Koehrsen M."/>
            <person name="Lawson D."/>
            <person name="Montgomery P."/>
            <person name="Nene V."/>
            <person name="Nusbaum C."/>
            <person name="Puiu D."/>
            <person name="Romero-Severson J."/>
            <person name="Severson D.W."/>
            <person name="Shumway M."/>
            <person name="Sisk P."/>
            <person name="Stolte C."/>
            <person name="Zeng Q."/>
            <person name="Eisenstadt E."/>
            <person name="Fraser-Liggett C."/>
            <person name="Strausberg R."/>
            <person name="Galagan J."/>
            <person name="Birren B."/>
            <person name="Collins F.H."/>
        </authorList>
    </citation>
    <scope>NUCLEOTIDE SEQUENCE [LARGE SCALE GENOMIC DNA]</scope>
    <source>
        <strain evidence="15">JHB</strain>
    </source>
</reference>
<dbReference type="SUPFAM" id="SSF49265">
    <property type="entry name" value="Fibronectin type III"/>
    <property type="match status" value="1"/>
</dbReference>
<keyword evidence="2 12" id="KW-0812">Transmembrane</keyword>
<dbReference type="GO" id="GO:0030154">
    <property type="term" value="P:cell differentiation"/>
    <property type="evidence" value="ECO:0007669"/>
    <property type="project" value="UniProtKB-ARBA"/>
</dbReference>
<dbReference type="GO" id="GO:0009653">
    <property type="term" value="P:anatomical structure morphogenesis"/>
    <property type="evidence" value="ECO:0007669"/>
    <property type="project" value="UniProtKB-ARBA"/>
</dbReference>
<dbReference type="InParanoid" id="B0WB75"/>
<evidence type="ECO:0000256" key="7">
    <source>
        <dbReference type="ARBA" id="ARBA00023136"/>
    </source>
</evidence>
<feature type="domain" description="Fibronectin type-III" evidence="14">
    <location>
        <begin position="624"/>
        <end position="724"/>
    </location>
</feature>
<keyword evidence="9" id="KW-0325">Glycoprotein</keyword>
<keyword evidence="8" id="KW-1015">Disulfide bond</keyword>
<dbReference type="SMART" id="SM00408">
    <property type="entry name" value="IGc2"/>
    <property type="match status" value="4"/>
</dbReference>
<evidence type="ECO:0000256" key="12">
    <source>
        <dbReference type="SAM" id="Phobius"/>
    </source>
</evidence>
<evidence type="ECO:0000259" key="13">
    <source>
        <dbReference type="PROSITE" id="PS50835"/>
    </source>
</evidence>
<dbReference type="VEuPathDB" id="VectorBase:CQUJHB009253"/>
<dbReference type="SMART" id="SM00409">
    <property type="entry name" value="IG"/>
    <property type="match status" value="5"/>
</dbReference>
<evidence type="ECO:0000313" key="15">
    <source>
        <dbReference type="EMBL" id="EDS42140.1"/>
    </source>
</evidence>
<keyword evidence="6 12" id="KW-1133">Transmembrane helix</keyword>
<dbReference type="InterPro" id="IPR003598">
    <property type="entry name" value="Ig_sub2"/>
</dbReference>
<evidence type="ECO:0000256" key="8">
    <source>
        <dbReference type="ARBA" id="ARBA00023157"/>
    </source>
</evidence>
<dbReference type="GO" id="GO:0005911">
    <property type="term" value="C:cell-cell junction"/>
    <property type="evidence" value="ECO:0007669"/>
    <property type="project" value="TreeGrafter"/>
</dbReference>
<dbReference type="CDD" id="cd00096">
    <property type="entry name" value="Ig"/>
    <property type="match status" value="1"/>
</dbReference>
<dbReference type="SMART" id="SM00060">
    <property type="entry name" value="FN3"/>
    <property type="match status" value="2"/>
</dbReference>
<evidence type="ECO:0000256" key="1">
    <source>
        <dbReference type="ARBA" id="ARBA00004479"/>
    </source>
</evidence>
<proteinExistence type="predicted"/>
<dbReference type="SUPFAM" id="SSF48726">
    <property type="entry name" value="Immunoglobulin"/>
    <property type="match status" value="5"/>
</dbReference>
<dbReference type="InterPro" id="IPR036116">
    <property type="entry name" value="FN3_sf"/>
</dbReference>
<dbReference type="PANTHER" id="PTHR11640">
    <property type="entry name" value="NEPHRIN"/>
    <property type="match status" value="1"/>
</dbReference>
<keyword evidence="10" id="KW-0393">Immunoglobulin domain</keyword>
<dbReference type="OrthoDB" id="10056271at2759"/>
<dbReference type="InterPro" id="IPR009138">
    <property type="entry name" value="Neural_cell_adh"/>
</dbReference>
<dbReference type="Pfam" id="PF13927">
    <property type="entry name" value="Ig_3"/>
    <property type="match status" value="1"/>
</dbReference>
<evidence type="ECO:0000313" key="17">
    <source>
        <dbReference type="Proteomes" id="UP000002320"/>
    </source>
</evidence>
<dbReference type="Pfam" id="PF07679">
    <property type="entry name" value="I-set"/>
    <property type="match status" value="3"/>
</dbReference>
<dbReference type="STRING" id="7176.B0WB75"/>
<feature type="domain" description="Ig-like" evidence="13">
    <location>
        <begin position="137"/>
        <end position="202"/>
    </location>
</feature>
<evidence type="ECO:0000259" key="14">
    <source>
        <dbReference type="PROSITE" id="PS50853"/>
    </source>
</evidence>
<keyword evidence="5" id="KW-0130">Cell adhesion</keyword>
<evidence type="ECO:0000256" key="11">
    <source>
        <dbReference type="SAM" id="MobiDB-lite"/>
    </source>
</evidence>
<dbReference type="OMA" id="NLALMIT"/>
<dbReference type="GO" id="GO:0005886">
    <property type="term" value="C:plasma membrane"/>
    <property type="evidence" value="ECO:0007669"/>
    <property type="project" value="UniProtKB-ARBA"/>
</dbReference>
<dbReference type="AlphaFoldDB" id="B0WB75"/>
<dbReference type="eggNOG" id="KOG3510">
    <property type="taxonomic scope" value="Eukaryota"/>
</dbReference>
<reference evidence="16" key="2">
    <citation type="submission" date="2020-05" db="UniProtKB">
        <authorList>
            <consortium name="EnsemblMetazoa"/>
        </authorList>
    </citation>
    <scope>IDENTIFICATION</scope>
    <source>
        <strain evidence="16">JHB</strain>
    </source>
</reference>
<dbReference type="Proteomes" id="UP000002320">
    <property type="component" value="Unassembled WGS sequence"/>
</dbReference>
<feature type="region of interest" description="Disordered" evidence="11">
    <location>
        <begin position="778"/>
        <end position="812"/>
    </location>
</feature>
<dbReference type="InterPro" id="IPR007110">
    <property type="entry name" value="Ig-like_dom"/>
</dbReference>
<evidence type="ECO:0000256" key="10">
    <source>
        <dbReference type="ARBA" id="ARBA00023319"/>
    </source>
</evidence>
<feature type="domain" description="Ig-like" evidence="13">
    <location>
        <begin position="412"/>
        <end position="504"/>
    </location>
</feature>